<proteinExistence type="predicted"/>
<comment type="caution">
    <text evidence="1">The sequence shown here is derived from an EMBL/GenBank/DDBJ whole genome shotgun (WGS) entry which is preliminary data.</text>
</comment>
<evidence type="ECO:0000313" key="1">
    <source>
        <dbReference type="EMBL" id="KAH6617569.1"/>
    </source>
</evidence>
<dbReference type="Proteomes" id="UP000724584">
    <property type="component" value="Unassembled WGS sequence"/>
</dbReference>
<organism evidence="1 2">
    <name type="scientific">Chaetomium tenue</name>
    <dbReference type="NCBI Taxonomy" id="1854479"/>
    <lineage>
        <taxon>Eukaryota</taxon>
        <taxon>Fungi</taxon>
        <taxon>Dikarya</taxon>
        <taxon>Ascomycota</taxon>
        <taxon>Pezizomycotina</taxon>
        <taxon>Sordariomycetes</taxon>
        <taxon>Sordariomycetidae</taxon>
        <taxon>Sordariales</taxon>
        <taxon>Chaetomiaceae</taxon>
        <taxon>Chaetomium</taxon>
    </lineage>
</organism>
<gene>
    <name evidence="1" type="ORF">F5144DRAFT_586832</name>
</gene>
<sequence>MYRNKCSRLLLLGTFSWLVPLSNLEEIRCAFTGVDMILSQVLSYCLCLASNGSSKPWKPLQVLIPNVSHSFRSSVFACQAILDVIYILNLSTSLSLTQL</sequence>
<reference evidence="1 2" key="1">
    <citation type="journal article" date="2021" name="Nat. Commun.">
        <title>Genetic determinants of endophytism in the Arabidopsis root mycobiome.</title>
        <authorList>
            <person name="Mesny F."/>
            <person name="Miyauchi S."/>
            <person name="Thiergart T."/>
            <person name="Pickel B."/>
            <person name="Atanasova L."/>
            <person name="Karlsson M."/>
            <person name="Huettel B."/>
            <person name="Barry K.W."/>
            <person name="Haridas S."/>
            <person name="Chen C."/>
            <person name="Bauer D."/>
            <person name="Andreopoulos W."/>
            <person name="Pangilinan J."/>
            <person name="LaButti K."/>
            <person name="Riley R."/>
            <person name="Lipzen A."/>
            <person name="Clum A."/>
            <person name="Drula E."/>
            <person name="Henrissat B."/>
            <person name="Kohler A."/>
            <person name="Grigoriev I.V."/>
            <person name="Martin F.M."/>
            <person name="Hacquard S."/>
        </authorList>
    </citation>
    <scope>NUCLEOTIDE SEQUENCE [LARGE SCALE GENOMIC DNA]</scope>
    <source>
        <strain evidence="1 2">MPI-SDFR-AT-0079</strain>
    </source>
</reference>
<name>A0ACB7NWE1_9PEZI</name>
<keyword evidence="2" id="KW-1185">Reference proteome</keyword>
<dbReference type="EMBL" id="JAGIZQ010000007">
    <property type="protein sequence ID" value="KAH6617569.1"/>
    <property type="molecule type" value="Genomic_DNA"/>
</dbReference>
<protein>
    <submittedName>
        <fullName evidence="1">Uncharacterized protein</fullName>
    </submittedName>
</protein>
<evidence type="ECO:0000313" key="2">
    <source>
        <dbReference type="Proteomes" id="UP000724584"/>
    </source>
</evidence>
<accession>A0ACB7NWE1</accession>